<protein>
    <submittedName>
        <fullName evidence="1">Uncharacterized protein</fullName>
    </submittedName>
</protein>
<name>A0A1M7N9I9_9FIRM</name>
<dbReference type="EMBL" id="FRCP01000026">
    <property type="protein sequence ID" value="SHN00287.1"/>
    <property type="molecule type" value="Genomic_DNA"/>
</dbReference>
<keyword evidence="2" id="KW-1185">Reference proteome</keyword>
<proteinExistence type="predicted"/>
<dbReference type="AlphaFoldDB" id="A0A1M7N9I9"/>
<gene>
    <name evidence="1" type="ORF">SAMN02746066_04318</name>
</gene>
<evidence type="ECO:0000313" key="2">
    <source>
        <dbReference type="Proteomes" id="UP000184038"/>
    </source>
</evidence>
<organism evidence="1 2">
    <name type="scientific">Anaerosporobacter mobilis DSM 15930</name>
    <dbReference type="NCBI Taxonomy" id="1120996"/>
    <lineage>
        <taxon>Bacteria</taxon>
        <taxon>Bacillati</taxon>
        <taxon>Bacillota</taxon>
        <taxon>Clostridia</taxon>
        <taxon>Lachnospirales</taxon>
        <taxon>Lachnospiraceae</taxon>
        <taxon>Anaerosporobacter</taxon>
    </lineage>
</organism>
<evidence type="ECO:0000313" key="1">
    <source>
        <dbReference type="EMBL" id="SHN00287.1"/>
    </source>
</evidence>
<dbReference type="OrthoDB" id="1494005at2"/>
<dbReference type="STRING" id="1120996.SAMN02746066_04318"/>
<accession>A0A1M7N9I9</accession>
<reference evidence="1 2" key="1">
    <citation type="submission" date="2016-11" db="EMBL/GenBank/DDBJ databases">
        <authorList>
            <person name="Jaros S."/>
            <person name="Januszkiewicz K."/>
            <person name="Wedrychowicz H."/>
        </authorList>
    </citation>
    <scope>NUCLEOTIDE SEQUENCE [LARGE SCALE GENOMIC DNA]</scope>
    <source>
        <strain evidence="1 2">DSM 15930</strain>
    </source>
</reference>
<sequence>MIVRVYDRANNEYFISEVFAIINFGYYEKYLVLQKTASVQGYRLIEYLDKSTDEHNMEVNINVISANDLPEP</sequence>
<dbReference type="RefSeq" id="WP_073291292.1">
    <property type="nucleotide sequence ID" value="NZ_FRCP01000026.1"/>
</dbReference>
<dbReference type="Proteomes" id="UP000184038">
    <property type="component" value="Unassembled WGS sequence"/>
</dbReference>